<reference evidence="1 2" key="1">
    <citation type="submission" date="2020-04" db="EMBL/GenBank/DDBJ databases">
        <title>Description of novel Gluconacetobacter.</title>
        <authorList>
            <person name="Sombolestani A."/>
        </authorList>
    </citation>
    <scope>NUCLEOTIDE SEQUENCE [LARGE SCALE GENOMIC DNA]</scope>
    <source>
        <strain evidence="1 2">LMG 19747</strain>
    </source>
</reference>
<sequence length="513" mass="58316">MFYGRIDFDASNYPLTVTGGGIFWGSSYLYPIRHRLLFVEILISENRVAIFNSERFSDEPDGLLEERFVHDEWIEDRINYYHLRSLDFSAVIINKKSQSFSCHISSVVYVPFYLRHDPKGVSIDWDYRRLLKDTDAEIAWDVVLTQIQGIMPYGHRTVIEGVVRTTAGATLTASRHGIKTSLPLPVHFSPPFDHIDSTDIERHFIGALEALLDARPLENRRTAVELSGGMDSALSSMVTKNLLGPGLLSVTAQFDGAMGAAQQKRCATLIQAGGFDNLSLPAARLAPFGETSLRRVRYGVMPEDESYPEIFEASLNIAKTIGVDTLISGLGGDELYVMYADEDRSSSGKEASRCSFLTETGLNYARTTHIAYPTGWLAASCWYSSASRSQRLLRYGIWPVYPYQNIKLAQFISRLPHRYRHDRSILRKSISILLNEDMYEKNYIKETFDPVAIRGIEENRLYLMSLVKESRITNHHYINKHNVISALQGNIRELDRNTYNSLFQTLKILCFFQ</sequence>
<proteinExistence type="predicted"/>
<accession>A0A7W4IFL2</accession>
<dbReference type="Proteomes" id="UP000589085">
    <property type="component" value="Unassembled WGS sequence"/>
</dbReference>
<evidence type="ECO:0000313" key="2">
    <source>
        <dbReference type="Proteomes" id="UP000589085"/>
    </source>
</evidence>
<protein>
    <submittedName>
        <fullName evidence="1">Asparagine synthase</fullName>
    </submittedName>
</protein>
<dbReference type="Gene3D" id="3.40.50.620">
    <property type="entry name" value="HUPs"/>
    <property type="match status" value="1"/>
</dbReference>
<evidence type="ECO:0000313" key="1">
    <source>
        <dbReference type="EMBL" id="MBB2161946.1"/>
    </source>
</evidence>
<dbReference type="SUPFAM" id="SSF52402">
    <property type="entry name" value="Adenine nucleotide alpha hydrolases-like"/>
    <property type="match status" value="1"/>
</dbReference>
<dbReference type="AlphaFoldDB" id="A0A7W4IFL2"/>
<name>A0A7W4IFL2_9PROT</name>
<dbReference type="InterPro" id="IPR014729">
    <property type="entry name" value="Rossmann-like_a/b/a_fold"/>
</dbReference>
<comment type="caution">
    <text evidence="1">The sequence shown here is derived from an EMBL/GenBank/DDBJ whole genome shotgun (WGS) entry which is preliminary data.</text>
</comment>
<gene>
    <name evidence="1" type="ORF">HLH48_17560</name>
</gene>
<organism evidence="1 2">
    <name type="scientific">Gluconacetobacter sacchari</name>
    <dbReference type="NCBI Taxonomy" id="92759"/>
    <lineage>
        <taxon>Bacteria</taxon>
        <taxon>Pseudomonadati</taxon>
        <taxon>Pseudomonadota</taxon>
        <taxon>Alphaproteobacteria</taxon>
        <taxon>Acetobacterales</taxon>
        <taxon>Acetobacteraceae</taxon>
        <taxon>Gluconacetobacter</taxon>
    </lineage>
</organism>
<dbReference type="EMBL" id="JABEQJ010000028">
    <property type="protein sequence ID" value="MBB2161946.1"/>
    <property type="molecule type" value="Genomic_DNA"/>
</dbReference>